<keyword evidence="2" id="KW-1185">Reference proteome</keyword>
<accession>A0ACC0D572</accession>
<evidence type="ECO:0000313" key="1">
    <source>
        <dbReference type="EMBL" id="KAI6087725.1"/>
    </source>
</evidence>
<reference evidence="1 2" key="1">
    <citation type="journal article" date="2022" name="New Phytol.">
        <title>Ecological generalism drives hyperdiversity of secondary metabolite gene clusters in xylarialean endophytes.</title>
        <authorList>
            <person name="Franco M.E.E."/>
            <person name="Wisecaver J.H."/>
            <person name="Arnold A.E."/>
            <person name="Ju Y.M."/>
            <person name="Slot J.C."/>
            <person name="Ahrendt S."/>
            <person name="Moore L.P."/>
            <person name="Eastman K.E."/>
            <person name="Scott K."/>
            <person name="Konkel Z."/>
            <person name="Mondo S.J."/>
            <person name="Kuo A."/>
            <person name="Hayes R.D."/>
            <person name="Haridas S."/>
            <person name="Andreopoulos B."/>
            <person name="Riley R."/>
            <person name="LaButti K."/>
            <person name="Pangilinan J."/>
            <person name="Lipzen A."/>
            <person name="Amirebrahimi M."/>
            <person name="Yan J."/>
            <person name="Adam C."/>
            <person name="Keymanesh K."/>
            <person name="Ng V."/>
            <person name="Louie K."/>
            <person name="Northen T."/>
            <person name="Drula E."/>
            <person name="Henrissat B."/>
            <person name="Hsieh H.M."/>
            <person name="Youens-Clark K."/>
            <person name="Lutzoni F."/>
            <person name="Miadlikowska J."/>
            <person name="Eastwood D.C."/>
            <person name="Hamelin R.C."/>
            <person name="Grigoriev I.V."/>
            <person name="U'Ren J.M."/>
        </authorList>
    </citation>
    <scope>NUCLEOTIDE SEQUENCE [LARGE SCALE GENOMIC DNA]</scope>
    <source>
        <strain evidence="1 2">ER1909</strain>
    </source>
</reference>
<comment type="caution">
    <text evidence="1">The sequence shown here is derived from an EMBL/GenBank/DDBJ whole genome shotgun (WGS) entry which is preliminary data.</text>
</comment>
<dbReference type="EMBL" id="MU394306">
    <property type="protein sequence ID" value="KAI6087725.1"/>
    <property type="molecule type" value="Genomic_DNA"/>
</dbReference>
<sequence>MQYVIDDSSGPDAGTCYGMGTTYPYCKFESNANDAFDTVDVYESCDLGISENHATLNNAYSGCALATGEWEWGSFILS</sequence>
<proteinExistence type="predicted"/>
<gene>
    <name evidence="1" type="ORF">F4821DRAFT_235771</name>
</gene>
<protein>
    <submittedName>
        <fullName evidence="1">Uncharacterized protein</fullName>
    </submittedName>
</protein>
<evidence type="ECO:0000313" key="2">
    <source>
        <dbReference type="Proteomes" id="UP001497680"/>
    </source>
</evidence>
<dbReference type="Proteomes" id="UP001497680">
    <property type="component" value="Unassembled WGS sequence"/>
</dbReference>
<name>A0ACC0D572_9PEZI</name>
<organism evidence="1 2">
    <name type="scientific">Hypoxylon rubiginosum</name>
    <dbReference type="NCBI Taxonomy" id="110542"/>
    <lineage>
        <taxon>Eukaryota</taxon>
        <taxon>Fungi</taxon>
        <taxon>Dikarya</taxon>
        <taxon>Ascomycota</taxon>
        <taxon>Pezizomycotina</taxon>
        <taxon>Sordariomycetes</taxon>
        <taxon>Xylariomycetidae</taxon>
        <taxon>Xylariales</taxon>
        <taxon>Hypoxylaceae</taxon>
        <taxon>Hypoxylon</taxon>
    </lineage>
</organism>